<name>A0A1R3IN00_COCAP</name>
<dbReference type="Gramene" id="OMO83926">
    <property type="protein sequence ID" value="OMO83926"/>
    <property type="gene ID" value="CCACVL1_11085"/>
</dbReference>
<accession>A0A1R3IN00</accession>
<protein>
    <submittedName>
        <fullName evidence="2">Ubiquitin carboxyl-terminal hydrolase 34-like protein</fullName>
    </submittedName>
</protein>
<evidence type="ECO:0000313" key="2">
    <source>
        <dbReference type="EMBL" id="OMO83926.1"/>
    </source>
</evidence>
<keyword evidence="3" id="KW-1185">Reference proteome</keyword>
<sequence>MSPPSTKPSSAASTLTVNASSKPDKTQDPSFINRNPKPETIETPKKIVQIVTPRPKVVKGVVHIAGLALINPDLTRVAHLVMMGESPNRGSCVR</sequence>
<keyword evidence="2" id="KW-0378">Hydrolase</keyword>
<evidence type="ECO:0000256" key="1">
    <source>
        <dbReference type="SAM" id="MobiDB-lite"/>
    </source>
</evidence>
<feature type="region of interest" description="Disordered" evidence="1">
    <location>
        <begin position="1"/>
        <end position="40"/>
    </location>
</feature>
<proteinExistence type="predicted"/>
<dbReference type="GO" id="GO:0016787">
    <property type="term" value="F:hydrolase activity"/>
    <property type="evidence" value="ECO:0007669"/>
    <property type="project" value="UniProtKB-KW"/>
</dbReference>
<dbReference type="AlphaFoldDB" id="A0A1R3IN00"/>
<dbReference type="Proteomes" id="UP000188268">
    <property type="component" value="Unassembled WGS sequence"/>
</dbReference>
<evidence type="ECO:0000313" key="3">
    <source>
        <dbReference type="Proteomes" id="UP000188268"/>
    </source>
</evidence>
<gene>
    <name evidence="2" type="ORF">CCACVL1_11085</name>
</gene>
<reference evidence="2 3" key="1">
    <citation type="submission" date="2013-09" db="EMBL/GenBank/DDBJ databases">
        <title>Corchorus capsularis genome sequencing.</title>
        <authorList>
            <person name="Alam M."/>
            <person name="Haque M.S."/>
            <person name="Islam M.S."/>
            <person name="Emdad E.M."/>
            <person name="Islam M.M."/>
            <person name="Ahmed B."/>
            <person name="Halim A."/>
            <person name="Hossen Q.M.M."/>
            <person name="Hossain M.Z."/>
            <person name="Ahmed R."/>
            <person name="Khan M.M."/>
            <person name="Islam R."/>
            <person name="Rashid M.M."/>
            <person name="Khan S.A."/>
            <person name="Rahman M.S."/>
            <person name="Alam M."/>
        </authorList>
    </citation>
    <scope>NUCLEOTIDE SEQUENCE [LARGE SCALE GENOMIC DNA]</scope>
    <source>
        <strain evidence="3">cv. CVL-1</strain>
        <tissue evidence="2">Whole seedling</tissue>
    </source>
</reference>
<organism evidence="2 3">
    <name type="scientific">Corchorus capsularis</name>
    <name type="common">Jute</name>
    <dbReference type="NCBI Taxonomy" id="210143"/>
    <lineage>
        <taxon>Eukaryota</taxon>
        <taxon>Viridiplantae</taxon>
        <taxon>Streptophyta</taxon>
        <taxon>Embryophyta</taxon>
        <taxon>Tracheophyta</taxon>
        <taxon>Spermatophyta</taxon>
        <taxon>Magnoliopsida</taxon>
        <taxon>eudicotyledons</taxon>
        <taxon>Gunneridae</taxon>
        <taxon>Pentapetalae</taxon>
        <taxon>rosids</taxon>
        <taxon>malvids</taxon>
        <taxon>Malvales</taxon>
        <taxon>Malvaceae</taxon>
        <taxon>Grewioideae</taxon>
        <taxon>Apeibeae</taxon>
        <taxon>Corchorus</taxon>
    </lineage>
</organism>
<comment type="caution">
    <text evidence="2">The sequence shown here is derived from an EMBL/GenBank/DDBJ whole genome shotgun (WGS) entry which is preliminary data.</text>
</comment>
<dbReference type="EMBL" id="AWWV01009802">
    <property type="protein sequence ID" value="OMO83926.1"/>
    <property type="molecule type" value="Genomic_DNA"/>
</dbReference>